<keyword evidence="1" id="KW-0677">Repeat</keyword>
<dbReference type="Proteomes" id="UP000314251">
    <property type="component" value="Unassembled WGS sequence"/>
</dbReference>
<dbReference type="GO" id="GO:0006508">
    <property type="term" value="P:proteolysis"/>
    <property type="evidence" value="ECO:0007669"/>
    <property type="project" value="UniProtKB-KW"/>
</dbReference>
<reference evidence="3" key="1">
    <citation type="submission" date="2019-10" db="EMBL/GenBank/DDBJ databases">
        <title>Nonomuraea sp. nov., isolated from Phyllanthus amarus.</title>
        <authorList>
            <person name="Klykleung N."/>
            <person name="Tanasupawat S."/>
        </authorList>
    </citation>
    <scope>NUCLEOTIDE SEQUENCE [LARGE SCALE GENOMIC DNA]</scope>
    <source>
        <strain evidence="3">3MP-10</strain>
    </source>
</reference>
<evidence type="ECO:0000256" key="1">
    <source>
        <dbReference type="PROSITE-ProRule" id="PRU01251"/>
    </source>
</evidence>
<dbReference type="InterPro" id="IPR036628">
    <property type="entry name" value="Clp_N_dom_sf"/>
</dbReference>
<keyword evidence="3" id="KW-0645">Protease</keyword>
<organism evidence="3 4">
    <name type="scientific">Streptomyces mimosae</name>
    <dbReference type="NCBI Taxonomy" id="2586635"/>
    <lineage>
        <taxon>Bacteria</taxon>
        <taxon>Bacillati</taxon>
        <taxon>Actinomycetota</taxon>
        <taxon>Actinomycetes</taxon>
        <taxon>Kitasatosporales</taxon>
        <taxon>Streptomycetaceae</taxon>
        <taxon>Streptomyces</taxon>
    </lineage>
</organism>
<dbReference type="Pfam" id="PF02861">
    <property type="entry name" value="Clp_N"/>
    <property type="match status" value="1"/>
</dbReference>
<dbReference type="GO" id="GO:0005524">
    <property type="term" value="F:ATP binding"/>
    <property type="evidence" value="ECO:0007669"/>
    <property type="project" value="UniProtKB-KW"/>
</dbReference>
<dbReference type="PROSITE" id="PS51903">
    <property type="entry name" value="CLP_R"/>
    <property type="match status" value="1"/>
</dbReference>
<keyword evidence="3" id="KW-0378">Hydrolase</keyword>
<feature type="domain" description="Clp R" evidence="2">
    <location>
        <begin position="104"/>
        <end position="248"/>
    </location>
</feature>
<proteinExistence type="predicted"/>
<dbReference type="GO" id="GO:0008233">
    <property type="term" value="F:peptidase activity"/>
    <property type="evidence" value="ECO:0007669"/>
    <property type="project" value="UniProtKB-KW"/>
</dbReference>
<dbReference type="Gene3D" id="1.10.1780.10">
    <property type="entry name" value="Clp, N-terminal domain"/>
    <property type="match status" value="1"/>
</dbReference>
<dbReference type="RefSeq" id="WP_139666746.1">
    <property type="nucleotide sequence ID" value="NZ_VDLY02000004.1"/>
</dbReference>
<dbReference type="InterPro" id="IPR004176">
    <property type="entry name" value="Clp_R_N"/>
</dbReference>
<dbReference type="OrthoDB" id="3290891at2"/>
<name>A0A5N6AGE5_9ACTN</name>
<accession>A0A5N6AGE5</accession>
<dbReference type="AlphaFoldDB" id="A0A5N6AGE5"/>
<comment type="caution">
    <text evidence="3">The sequence shown here is derived from an EMBL/GenBank/DDBJ whole genome shotgun (WGS) entry which is preliminary data.</text>
</comment>
<dbReference type="EMBL" id="VDLY02000004">
    <property type="protein sequence ID" value="KAB8167731.1"/>
    <property type="molecule type" value="Genomic_DNA"/>
</dbReference>
<keyword evidence="4" id="KW-1185">Reference proteome</keyword>
<protein>
    <submittedName>
        <fullName evidence="3">ATP-dependent Clp protease ATP-binding subunit</fullName>
    </submittedName>
</protein>
<keyword evidence="3" id="KW-0547">Nucleotide-binding</keyword>
<dbReference type="SUPFAM" id="SSF81923">
    <property type="entry name" value="Double Clp-N motif"/>
    <property type="match status" value="1"/>
</dbReference>
<gene>
    <name evidence="3" type="ORF">FH607_006895</name>
</gene>
<keyword evidence="3" id="KW-0067">ATP-binding</keyword>
<evidence type="ECO:0000313" key="3">
    <source>
        <dbReference type="EMBL" id="KAB8167731.1"/>
    </source>
</evidence>
<sequence>MTEPTRLTHPVRLDDLIDAIKKVHSDALDQLTDAVIAADHLGELADHLIGHFVDQARRSGASWTEIGSRMGVTRQAAQKRFVPKTPTATPGWEEGDKQGAAEGFGRYTARARNVVMAAHNAARDAANAEVVPAHLVLGLVSDGQGIGSAVIVDQGVSLDDVREAARAALPAPVEQAPALVPYDTAARKVLELTFREALRLGHNYIGTEHLLLALLEFEDGSGLLNDLGVDKATSEEHIRRALSVFAGAGAGAGEAPGAEAPAPGAEGRA</sequence>
<evidence type="ECO:0000313" key="4">
    <source>
        <dbReference type="Proteomes" id="UP000314251"/>
    </source>
</evidence>
<evidence type="ECO:0000259" key="2">
    <source>
        <dbReference type="PROSITE" id="PS51903"/>
    </source>
</evidence>